<feature type="compositionally biased region" description="Basic and acidic residues" evidence="1">
    <location>
        <begin position="1"/>
        <end position="26"/>
    </location>
</feature>
<feature type="region of interest" description="Disordered" evidence="1">
    <location>
        <begin position="251"/>
        <end position="272"/>
    </location>
</feature>
<dbReference type="RefSeq" id="WP_011179506.1">
    <property type="nucleotide sequence ID" value="NC_005955.1"/>
</dbReference>
<protein>
    <recommendedName>
        <fullName evidence="3">SPOR domain-containing protein</fullName>
    </recommendedName>
</protein>
<evidence type="ECO:0000256" key="1">
    <source>
        <dbReference type="SAM" id="MobiDB-lite"/>
    </source>
</evidence>
<dbReference type="eggNOG" id="COG3266">
    <property type="taxonomic scope" value="Bacteria"/>
</dbReference>
<evidence type="ECO:0000256" key="2">
    <source>
        <dbReference type="SAM" id="Phobius"/>
    </source>
</evidence>
<feature type="compositionally biased region" description="Polar residues" evidence="1">
    <location>
        <begin position="251"/>
        <end position="262"/>
    </location>
</feature>
<feature type="transmembrane region" description="Helical" evidence="2">
    <location>
        <begin position="523"/>
        <end position="541"/>
    </location>
</feature>
<dbReference type="HOGENOM" id="CLU_341512_0_0_5"/>
<keyword evidence="2" id="KW-0812">Transmembrane</keyword>
<evidence type="ECO:0000313" key="4">
    <source>
        <dbReference type="EMBL" id="CAF26255.1"/>
    </source>
</evidence>
<keyword evidence="2" id="KW-0472">Membrane</keyword>
<dbReference type="PROSITE" id="PS51724">
    <property type="entry name" value="SPOR"/>
    <property type="match status" value="1"/>
</dbReference>
<reference evidence="4 5" key="1">
    <citation type="journal article" date="2004" name="Proc. Natl. Acad. Sci. U.S.A.">
        <title>The louse-borne human pathogen Bartonella quintana is a genomic derivative of the zoonotic agent Bartonella henselae.</title>
        <authorList>
            <person name="Alsmark U.C.M."/>
            <person name="Frank A.C."/>
            <person name="Karlberg E.O."/>
            <person name="Legault B.-A."/>
            <person name="Ardell D.H."/>
            <person name="Canbaeck B."/>
            <person name="Eriksson A.-S."/>
            <person name="Naeslund A.K."/>
            <person name="Handley S.A."/>
            <person name="Huvet M."/>
            <person name="La Scola B."/>
            <person name="Holmberg M."/>
            <person name="Andersson S.G.E."/>
        </authorList>
    </citation>
    <scope>NUCLEOTIDE SEQUENCE [LARGE SCALE GENOMIC DNA]</scope>
    <source>
        <strain evidence="4 5">Toulouse</strain>
    </source>
</reference>
<keyword evidence="2" id="KW-1133">Transmembrane helix</keyword>
<feature type="compositionally biased region" description="Basic and acidic residues" evidence="1">
    <location>
        <begin position="78"/>
        <end position="90"/>
    </location>
</feature>
<feature type="region of interest" description="Disordered" evidence="1">
    <location>
        <begin position="607"/>
        <end position="627"/>
    </location>
</feature>
<feature type="region of interest" description="Disordered" evidence="1">
    <location>
        <begin position="78"/>
        <end position="104"/>
    </location>
</feature>
<dbReference type="EMBL" id="BX897700">
    <property type="protein sequence ID" value="CAF26255.1"/>
    <property type="molecule type" value="Genomic_DNA"/>
</dbReference>
<feature type="compositionally biased region" description="Polar residues" evidence="1">
    <location>
        <begin position="43"/>
        <end position="56"/>
    </location>
</feature>
<dbReference type="KEGG" id="bqu:BQ07710"/>
<dbReference type="AlphaFoldDB" id="A0A0H3LUG0"/>
<dbReference type="Proteomes" id="UP000000597">
    <property type="component" value="Chromosome"/>
</dbReference>
<feature type="compositionally biased region" description="Polar residues" evidence="1">
    <location>
        <begin position="608"/>
        <end position="627"/>
    </location>
</feature>
<dbReference type="OrthoDB" id="7338235at2"/>
<dbReference type="InterPro" id="IPR036680">
    <property type="entry name" value="SPOR-like_sf"/>
</dbReference>
<feature type="compositionally biased region" description="Polar residues" evidence="1">
    <location>
        <begin position="141"/>
        <end position="153"/>
    </location>
</feature>
<organism evidence="4 5">
    <name type="scientific">Bartonella quintana (strain Toulouse)</name>
    <name type="common">Rochalimaea quintana</name>
    <dbReference type="NCBI Taxonomy" id="283165"/>
    <lineage>
        <taxon>Bacteria</taxon>
        <taxon>Pseudomonadati</taxon>
        <taxon>Pseudomonadota</taxon>
        <taxon>Alphaproteobacteria</taxon>
        <taxon>Hyphomicrobiales</taxon>
        <taxon>Bartonellaceae</taxon>
        <taxon>Bartonella</taxon>
    </lineage>
</organism>
<feature type="region of interest" description="Disordered" evidence="1">
    <location>
        <begin position="139"/>
        <end position="194"/>
    </location>
</feature>
<name>A0A0H3LUG0_BARQU</name>
<dbReference type="Pfam" id="PF05036">
    <property type="entry name" value="SPOR"/>
    <property type="match status" value="1"/>
</dbReference>
<dbReference type="InterPro" id="IPR007730">
    <property type="entry name" value="SPOR-like_dom"/>
</dbReference>
<sequence>MSDNDRKNSRETKQDHEHNNPLEKLTRIFNPNKQSENQKDPSFLQTDRSISQTPKTSFHGDDFDLPFLEAELENNLIDDQKKKWDLHKTSNEPTSDITQTASFNHLEQNSFLSEDSEEVHSSPIGNDEEQILDALSPLPIQKNQLPQNKTIPTRTHHSFEKRNFSPQSENFFFDESDKHNNKKAPSKPDEQANPFSQTIAQQPNLQAIQQNCDDNQSLHDIPLNHSYKVSADQENWIEEYYASAPNPSMGANTGFSSANPISEKQDTARNELTSDVPSLLDSIQIDNNPSDLKGFPQKDHTHDYPQFYEEKFLKQEVYTAKTHTYGDTQTQYINNDETISEQNNEKEVLYHQNNLSGTPPSSKIHNTTQTDSFFAHNTTHRDTPPPNVDTSKFAEEIVEKTGLIMVPELPEYDVPPDGLKEELADVFNVGNVPAEDFSRRQQKNEVLNEIFHQTVQNPREDAYININSKEQSANYFSADDIGYHSCSLTENLSSKGVDEIPTHASITPPLKSFIVGKTLTRSFVFLILLATGFIGYFSFFMPSQKNESTPIIRAENTPFKFKQESTEKKNDVAHNLDIYKQTTGQNEKQENTQQFLIDNSESPKDLATLNQQESTSISPSSLDKSDVENTVTEAINHTIPTQEVQTVIVKQDGTVVLAPMHHTERKTADKLEERIDQAPIDQDTASVSSHFSDTNHEEAEQKLMNNIDKIIAENASSSNIEGKIENPFIPTPSHAKSNSQDQIHAASRPTLPARVGTQNSENYYVQLASLPTHALAQNSLKNMKSRFGFLIGARSLNIQSALIPGKGTYYRVRIQTQNRNEAISLCEDIKNSGGSCFVTR</sequence>
<feature type="domain" description="SPOR" evidence="3">
    <location>
        <begin position="757"/>
        <end position="840"/>
    </location>
</feature>
<evidence type="ECO:0000259" key="3">
    <source>
        <dbReference type="PROSITE" id="PS51724"/>
    </source>
</evidence>
<feature type="compositionally biased region" description="Polar residues" evidence="1">
    <location>
        <begin position="91"/>
        <end position="104"/>
    </location>
</feature>
<evidence type="ECO:0000313" key="5">
    <source>
        <dbReference type="Proteomes" id="UP000000597"/>
    </source>
</evidence>
<feature type="region of interest" description="Disordered" evidence="1">
    <location>
        <begin position="1"/>
        <end position="62"/>
    </location>
</feature>
<dbReference type="Gene3D" id="3.30.70.1070">
    <property type="entry name" value="Sporulation related repeat"/>
    <property type="match status" value="1"/>
</dbReference>
<dbReference type="GO" id="GO:0042834">
    <property type="term" value="F:peptidoglycan binding"/>
    <property type="evidence" value="ECO:0007669"/>
    <property type="project" value="InterPro"/>
</dbReference>
<proteinExistence type="predicted"/>
<accession>A0A0H3LUG0</accession>
<gene>
    <name evidence="4" type="ordered locus">BQ07710</name>
</gene>